<organism evidence="1 2">
    <name type="scientific">Colocasia esculenta</name>
    <name type="common">Wild taro</name>
    <name type="synonym">Arum esculentum</name>
    <dbReference type="NCBI Taxonomy" id="4460"/>
    <lineage>
        <taxon>Eukaryota</taxon>
        <taxon>Viridiplantae</taxon>
        <taxon>Streptophyta</taxon>
        <taxon>Embryophyta</taxon>
        <taxon>Tracheophyta</taxon>
        <taxon>Spermatophyta</taxon>
        <taxon>Magnoliopsida</taxon>
        <taxon>Liliopsida</taxon>
        <taxon>Araceae</taxon>
        <taxon>Aroideae</taxon>
        <taxon>Colocasieae</taxon>
        <taxon>Colocasia</taxon>
    </lineage>
</organism>
<name>A0A843XIP3_COLES</name>
<dbReference type="EMBL" id="NMUH01008646">
    <property type="protein sequence ID" value="MQM19081.1"/>
    <property type="molecule type" value="Genomic_DNA"/>
</dbReference>
<keyword evidence="2" id="KW-1185">Reference proteome</keyword>
<proteinExistence type="predicted"/>
<protein>
    <submittedName>
        <fullName evidence="1">Uncharacterized protein</fullName>
    </submittedName>
</protein>
<dbReference type="Proteomes" id="UP000652761">
    <property type="component" value="Unassembled WGS sequence"/>
</dbReference>
<sequence>MCAMWRELGDLRMSALRRRRSACGEACSRCGKLAWSGRNAEGSPYCAFFAEVGALLVGGMDTGSRHWSPASPFQCLTLECSGQRP</sequence>
<comment type="caution">
    <text evidence="1">The sequence shown here is derived from an EMBL/GenBank/DDBJ whole genome shotgun (WGS) entry which is preliminary data.</text>
</comment>
<gene>
    <name evidence="1" type="ORF">Taro_052080</name>
</gene>
<evidence type="ECO:0000313" key="1">
    <source>
        <dbReference type="EMBL" id="MQM19081.1"/>
    </source>
</evidence>
<evidence type="ECO:0000313" key="2">
    <source>
        <dbReference type="Proteomes" id="UP000652761"/>
    </source>
</evidence>
<accession>A0A843XIP3</accession>
<dbReference type="AlphaFoldDB" id="A0A843XIP3"/>
<reference evidence="1" key="1">
    <citation type="submission" date="2017-07" db="EMBL/GenBank/DDBJ databases">
        <title>Taro Niue Genome Assembly and Annotation.</title>
        <authorList>
            <person name="Atibalentja N."/>
            <person name="Keating K."/>
            <person name="Fields C.J."/>
        </authorList>
    </citation>
    <scope>NUCLEOTIDE SEQUENCE</scope>
    <source>
        <strain evidence="1">Niue_2</strain>
        <tissue evidence="1">Leaf</tissue>
    </source>
</reference>